<evidence type="ECO:0000313" key="1">
    <source>
        <dbReference type="EMBL" id="MPM30322.1"/>
    </source>
</evidence>
<protein>
    <submittedName>
        <fullName evidence="1">Uncharacterized protein</fullName>
    </submittedName>
</protein>
<reference evidence="1" key="1">
    <citation type="submission" date="2019-08" db="EMBL/GenBank/DDBJ databases">
        <authorList>
            <person name="Kucharzyk K."/>
            <person name="Murdoch R.W."/>
            <person name="Higgins S."/>
            <person name="Loffler F."/>
        </authorList>
    </citation>
    <scope>NUCLEOTIDE SEQUENCE</scope>
</reference>
<accession>A0A644YNW8</accession>
<dbReference type="EMBL" id="VSSQ01005755">
    <property type="protein sequence ID" value="MPM30322.1"/>
    <property type="molecule type" value="Genomic_DNA"/>
</dbReference>
<name>A0A644YNW8_9ZZZZ</name>
<sequence>MIGTDRIGNFLQKHRLTGTGRGDDQRSLTLSDRTEHIDDTGRHILFECFQAKPLIGKERGKAVKRHPHLCHDGLVPVYLQDLEDGEEPFILPRGPDLPIDDITSFQIETLDLGRRDIDVLQT</sequence>
<proteinExistence type="predicted"/>
<organism evidence="1">
    <name type="scientific">bioreactor metagenome</name>
    <dbReference type="NCBI Taxonomy" id="1076179"/>
    <lineage>
        <taxon>unclassified sequences</taxon>
        <taxon>metagenomes</taxon>
        <taxon>ecological metagenomes</taxon>
    </lineage>
</organism>
<comment type="caution">
    <text evidence="1">The sequence shown here is derived from an EMBL/GenBank/DDBJ whole genome shotgun (WGS) entry which is preliminary data.</text>
</comment>
<dbReference type="AlphaFoldDB" id="A0A644YNW8"/>
<gene>
    <name evidence="1" type="ORF">SDC9_76870</name>
</gene>